<reference evidence="1" key="3">
    <citation type="submission" date="2020-06" db="EMBL/GenBank/DDBJ databases">
        <title>Helianthus annuus Genome sequencing and assembly Release 2.</title>
        <authorList>
            <person name="Gouzy J."/>
            <person name="Langlade N."/>
            <person name="Munos S."/>
        </authorList>
    </citation>
    <scope>NUCLEOTIDE SEQUENCE</scope>
    <source>
        <tissue evidence="1">Leaves</tissue>
    </source>
</reference>
<proteinExistence type="predicted"/>
<dbReference type="Proteomes" id="UP000215914">
    <property type="component" value="Chromosome 8"/>
</dbReference>
<sequence>MLLSFSFSFPVSSIGTTISPVTVFLHLFTKTLPLNLKESSNISGGLQKLKHKSL</sequence>
<reference evidence="2" key="2">
    <citation type="submission" date="2017-02" db="EMBL/GenBank/DDBJ databases">
        <title>Sunflower complete genome.</title>
        <authorList>
            <person name="Langlade N."/>
            <person name="Munos S."/>
        </authorList>
    </citation>
    <scope>NUCLEOTIDE SEQUENCE [LARGE SCALE GENOMIC DNA]</scope>
    <source>
        <tissue evidence="2">Leaves</tissue>
    </source>
</reference>
<reference evidence="1 3" key="1">
    <citation type="journal article" date="2017" name="Nature">
        <title>The sunflower genome provides insights into oil metabolism, flowering and Asterid evolution.</title>
        <authorList>
            <person name="Badouin H."/>
            <person name="Gouzy J."/>
            <person name="Grassa C.J."/>
            <person name="Murat F."/>
            <person name="Staton S.E."/>
            <person name="Cottret L."/>
            <person name="Lelandais-Briere C."/>
            <person name="Owens G.L."/>
            <person name="Carrere S."/>
            <person name="Mayjonade B."/>
            <person name="Legrand L."/>
            <person name="Gill N."/>
            <person name="Kane N.C."/>
            <person name="Bowers J.E."/>
            <person name="Hubner S."/>
            <person name="Bellec A."/>
            <person name="Berard A."/>
            <person name="Berges H."/>
            <person name="Blanchet N."/>
            <person name="Boniface M.C."/>
            <person name="Brunel D."/>
            <person name="Catrice O."/>
            <person name="Chaidir N."/>
            <person name="Claudel C."/>
            <person name="Donnadieu C."/>
            <person name="Faraut T."/>
            <person name="Fievet G."/>
            <person name="Helmstetter N."/>
            <person name="King M."/>
            <person name="Knapp S.J."/>
            <person name="Lai Z."/>
            <person name="Le Paslier M.C."/>
            <person name="Lippi Y."/>
            <person name="Lorenzon L."/>
            <person name="Mandel J.R."/>
            <person name="Marage G."/>
            <person name="Marchand G."/>
            <person name="Marquand E."/>
            <person name="Bret-Mestries E."/>
            <person name="Morien E."/>
            <person name="Nambeesan S."/>
            <person name="Nguyen T."/>
            <person name="Pegot-Espagnet P."/>
            <person name="Pouilly N."/>
            <person name="Raftis F."/>
            <person name="Sallet E."/>
            <person name="Schiex T."/>
            <person name="Thomas J."/>
            <person name="Vandecasteele C."/>
            <person name="Vares D."/>
            <person name="Vear F."/>
            <person name="Vautrin S."/>
            <person name="Crespi M."/>
            <person name="Mangin B."/>
            <person name="Burke J.M."/>
            <person name="Salse J."/>
            <person name="Munos S."/>
            <person name="Vincourt P."/>
            <person name="Rieseberg L.H."/>
            <person name="Langlade N.B."/>
        </authorList>
    </citation>
    <scope>NUCLEOTIDE SEQUENCE [LARGE SCALE GENOMIC DNA]</scope>
    <source>
        <strain evidence="3">cv. SF193</strain>
        <tissue evidence="1">Leaves</tissue>
    </source>
</reference>
<keyword evidence="3" id="KW-1185">Reference proteome</keyword>
<evidence type="ECO:0000313" key="2">
    <source>
        <dbReference type="EMBL" id="OTG17522.1"/>
    </source>
</evidence>
<evidence type="ECO:0000313" key="3">
    <source>
        <dbReference type="Proteomes" id="UP000215914"/>
    </source>
</evidence>
<dbReference type="AlphaFoldDB" id="A0A251U409"/>
<dbReference type="Gramene" id="mRNA:HanXRQr2_Chr08g0323631">
    <property type="protein sequence ID" value="mRNA:HanXRQr2_Chr08g0323631"/>
    <property type="gene ID" value="HanXRQr2_Chr08g0323631"/>
</dbReference>
<name>A0A251U409_HELAN</name>
<gene>
    <name evidence="2" type="ORF">HannXRQ_Chr08g0213081</name>
    <name evidence="1" type="ORF">HanXRQr2_Chr08g0323631</name>
</gene>
<evidence type="ECO:0000313" key="1">
    <source>
        <dbReference type="EMBL" id="KAF5794038.1"/>
    </source>
</evidence>
<dbReference type="EMBL" id="CM007897">
    <property type="protein sequence ID" value="OTG17522.1"/>
    <property type="molecule type" value="Genomic_DNA"/>
</dbReference>
<dbReference type="InParanoid" id="A0A251U409"/>
<accession>A0A251U409</accession>
<dbReference type="EMBL" id="MNCJ02000323">
    <property type="protein sequence ID" value="KAF5794038.1"/>
    <property type="molecule type" value="Genomic_DNA"/>
</dbReference>
<organism evidence="2 3">
    <name type="scientific">Helianthus annuus</name>
    <name type="common">Common sunflower</name>
    <dbReference type="NCBI Taxonomy" id="4232"/>
    <lineage>
        <taxon>Eukaryota</taxon>
        <taxon>Viridiplantae</taxon>
        <taxon>Streptophyta</taxon>
        <taxon>Embryophyta</taxon>
        <taxon>Tracheophyta</taxon>
        <taxon>Spermatophyta</taxon>
        <taxon>Magnoliopsida</taxon>
        <taxon>eudicotyledons</taxon>
        <taxon>Gunneridae</taxon>
        <taxon>Pentapetalae</taxon>
        <taxon>asterids</taxon>
        <taxon>campanulids</taxon>
        <taxon>Asterales</taxon>
        <taxon>Asteraceae</taxon>
        <taxon>Asteroideae</taxon>
        <taxon>Heliantheae alliance</taxon>
        <taxon>Heliantheae</taxon>
        <taxon>Helianthus</taxon>
    </lineage>
</organism>
<protein>
    <submittedName>
        <fullName evidence="2">Uncharacterized protein</fullName>
    </submittedName>
</protein>